<organism evidence="1">
    <name type="scientific">marine metagenome</name>
    <dbReference type="NCBI Taxonomy" id="408172"/>
    <lineage>
        <taxon>unclassified sequences</taxon>
        <taxon>metagenomes</taxon>
        <taxon>ecological metagenomes</taxon>
    </lineage>
</organism>
<evidence type="ECO:0000313" key="1">
    <source>
        <dbReference type="EMBL" id="SVE05871.1"/>
    </source>
</evidence>
<dbReference type="EMBL" id="UINC01191298">
    <property type="protein sequence ID" value="SVE05871.1"/>
    <property type="molecule type" value="Genomic_DNA"/>
</dbReference>
<proteinExistence type="predicted"/>
<feature type="non-terminal residue" evidence="1">
    <location>
        <position position="1"/>
    </location>
</feature>
<dbReference type="AlphaFoldDB" id="A0A383AE32"/>
<accession>A0A383AE32</accession>
<feature type="non-terminal residue" evidence="1">
    <location>
        <position position="35"/>
    </location>
</feature>
<protein>
    <submittedName>
        <fullName evidence="1">Uncharacterized protein</fullName>
    </submittedName>
</protein>
<sequence>ILWILGSLVILVQRHVRHFVSVMIVKNLFIILKSF</sequence>
<gene>
    <name evidence="1" type="ORF">METZ01_LOCUS458725</name>
</gene>
<name>A0A383AE32_9ZZZZ</name>
<reference evidence="1" key="1">
    <citation type="submission" date="2018-05" db="EMBL/GenBank/DDBJ databases">
        <authorList>
            <person name="Lanie J.A."/>
            <person name="Ng W.-L."/>
            <person name="Kazmierczak K.M."/>
            <person name="Andrzejewski T.M."/>
            <person name="Davidsen T.M."/>
            <person name="Wayne K.J."/>
            <person name="Tettelin H."/>
            <person name="Glass J.I."/>
            <person name="Rusch D."/>
            <person name="Podicherti R."/>
            <person name="Tsui H.-C.T."/>
            <person name="Winkler M.E."/>
        </authorList>
    </citation>
    <scope>NUCLEOTIDE SEQUENCE</scope>
</reference>